<dbReference type="EMBL" id="BT142066">
    <property type="protein sequence ID" value="AFK41860.1"/>
    <property type="molecule type" value="mRNA"/>
</dbReference>
<reference evidence="1" key="1">
    <citation type="submission" date="2012-05" db="EMBL/GenBank/DDBJ databases">
        <authorList>
            <person name="Krishnakumar V."/>
            <person name="Cheung F."/>
            <person name="Xiao Y."/>
            <person name="Chan A."/>
            <person name="Moskal W.A."/>
            <person name="Town C.D."/>
        </authorList>
    </citation>
    <scope>NUCLEOTIDE SEQUENCE</scope>
</reference>
<name>I3SNL8_MEDTR</name>
<dbReference type="AlphaFoldDB" id="I3SNL8"/>
<protein>
    <submittedName>
        <fullName evidence="1">Uncharacterized protein</fullName>
    </submittedName>
</protein>
<sequence>MQALEGMRNYDPKELQEAMKLQQHLPKHARVLP</sequence>
<evidence type="ECO:0000313" key="1">
    <source>
        <dbReference type="EMBL" id="AFK41860.1"/>
    </source>
</evidence>
<accession>I3SNL8</accession>
<proteinExistence type="evidence at transcript level"/>
<organism evidence="1">
    <name type="scientific">Medicago truncatula</name>
    <name type="common">Barrel medic</name>
    <name type="synonym">Medicago tribuloides</name>
    <dbReference type="NCBI Taxonomy" id="3880"/>
    <lineage>
        <taxon>Eukaryota</taxon>
        <taxon>Viridiplantae</taxon>
        <taxon>Streptophyta</taxon>
        <taxon>Embryophyta</taxon>
        <taxon>Tracheophyta</taxon>
        <taxon>Spermatophyta</taxon>
        <taxon>Magnoliopsida</taxon>
        <taxon>eudicotyledons</taxon>
        <taxon>Gunneridae</taxon>
        <taxon>Pentapetalae</taxon>
        <taxon>rosids</taxon>
        <taxon>fabids</taxon>
        <taxon>Fabales</taxon>
        <taxon>Fabaceae</taxon>
        <taxon>Papilionoideae</taxon>
        <taxon>50 kb inversion clade</taxon>
        <taxon>NPAAA clade</taxon>
        <taxon>Hologalegina</taxon>
        <taxon>IRL clade</taxon>
        <taxon>Trifolieae</taxon>
        <taxon>Medicago</taxon>
    </lineage>
</organism>